<keyword evidence="2" id="KW-0812">Transmembrane</keyword>
<keyword evidence="2" id="KW-0472">Membrane</keyword>
<evidence type="ECO:0000313" key="5">
    <source>
        <dbReference type="RefSeq" id="XP_027359138.1"/>
    </source>
</evidence>
<dbReference type="Pfam" id="PF03435">
    <property type="entry name" value="Sacchrp_dh_NADP"/>
    <property type="match status" value="1"/>
</dbReference>
<dbReference type="GO" id="GO:0005886">
    <property type="term" value="C:plasma membrane"/>
    <property type="evidence" value="ECO:0007669"/>
    <property type="project" value="TreeGrafter"/>
</dbReference>
<dbReference type="Gene3D" id="3.40.50.720">
    <property type="entry name" value="NAD(P)-binding Rossmann-like Domain"/>
    <property type="match status" value="1"/>
</dbReference>
<dbReference type="InterPro" id="IPR005097">
    <property type="entry name" value="Sacchrp_dh_NADP-bd"/>
</dbReference>
<name>A0A8B8LUF6_ABRPR</name>
<proteinExistence type="inferred from homology"/>
<dbReference type="GO" id="GO:0005811">
    <property type="term" value="C:lipid droplet"/>
    <property type="evidence" value="ECO:0007669"/>
    <property type="project" value="TreeGrafter"/>
</dbReference>
<dbReference type="InterPro" id="IPR036291">
    <property type="entry name" value="NAD(P)-bd_dom_sf"/>
</dbReference>
<evidence type="ECO:0000259" key="3">
    <source>
        <dbReference type="Pfam" id="PF03435"/>
    </source>
</evidence>
<dbReference type="InterPro" id="IPR051276">
    <property type="entry name" value="Saccharopine_DH-like_oxidrdct"/>
</dbReference>
<evidence type="ECO:0000256" key="2">
    <source>
        <dbReference type="SAM" id="Phobius"/>
    </source>
</evidence>
<dbReference type="PANTHER" id="PTHR12286:SF8">
    <property type="entry name" value="NAD(P)-BINDING DOMAIN-CONTAINING PROTEIN-RELATED"/>
    <property type="match status" value="1"/>
</dbReference>
<dbReference type="PANTHER" id="PTHR12286">
    <property type="entry name" value="SACCHAROPINE DEHYDROGENASE-LIKE OXIDOREDUCTASE"/>
    <property type="match status" value="1"/>
</dbReference>
<sequence length="445" mass="48297">MAVSGATKQTFDVVILGASGFTGKHVLQETLKFLNTFNSVAIAGRDPSKLAQTLQWATRPNPPPPIPIIAADTADPSSLRALCGQTRLLLNCVGPFRRHGEPVVSACVEAGCDYLDITGEAEFMGRVERTYHERALKKGSLVVSACGFDSVPAELGFLFHSREWVEGYVPNRVEGYLSVESEKRVVGNFGTFESAVLAVADLKQMEGLRATRVRPVIPGPPPKGEIIQHQKKIGLWGVTLPSADATLVGKTLSILTENPDGLTGLNESAEVVEKRKAFWSSVKPAHFGVKVGSKSVLLMFGYIMIGIIIGLLGRISFGRWLLLKYPSIFSLGVFSKNGPSEEEIASASFKMWFVGHGFRNERLAAQGNTKPDMEIITRVMGPEMGYVTTPIILVQCALILHTQRNNLPKGGVYPPGIIFGPTDLQERLQQNGMSFDVISKSTLSS</sequence>
<protein>
    <submittedName>
        <fullName evidence="5">Probable mitochondrial saccharopine dehydrogenase-like oxidoreductase At5g39410</fullName>
    </submittedName>
</protein>
<dbReference type="KEGG" id="aprc:113867840"/>
<dbReference type="Proteomes" id="UP000694853">
    <property type="component" value="Unplaced"/>
</dbReference>
<evidence type="ECO:0000256" key="1">
    <source>
        <dbReference type="ARBA" id="ARBA00038048"/>
    </source>
</evidence>
<evidence type="ECO:0000313" key="4">
    <source>
        <dbReference type="Proteomes" id="UP000694853"/>
    </source>
</evidence>
<organism evidence="4 5">
    <name type="scientific">Abrus precatorius</name>
    <name type="common">Indian licorice</name>
    <name type="synonym">Glycine abrus</name>
    <dbReference type="NCBI Taxonomy" id="3816"/>
    <lineage>
        <taxon>Eukaryota</taxon>
        <taxon>Viridiplantae</taxon>
        <taxon>Streptophyta</taxon>
        <taxon>Embryophyta</taxon>
        <taxon>Tracheophyta</taxon>
        <taxon>Spermatophyta</taxon>
        <taxon>Magnoliopsida</taxon>
        <taxon>eudicotyledons</taxon>
        <taxon>Gunneridae</taxon>
        <taxon>Pentapetalae</taxon>
        <taxon>rosids</taxon>
        <taxon>fabids</taxon>
        <taxon>Fabales</taxon>
        <taxon>Fabaceae</taxon>
        <taxon>Papilionoideae</taxon>
        <taxon>50 kb inversion clade</taxon>
        <taxon>NPAAA clade</taxon>
        <taxon>indigoferoid/millettioid clade</taxon>
        <taxon>Abreae</taxon>
        <taxon>Abrus</taxon>
    </lineage>
</organism>
<dbReference type="AlphaFoldDB" id="A0A8B8LUF6"/>
<dbReference type="GO" id="GO:0005739">
    <property type="term" value="C:mitochondrion"/>
    <property type="evidence" value="ECO:0007669"/>
    <property type="project" value="TreeGrafter"/>
</dbReference>
<feature type="transmembrane region" description="Helical" evidence="2">
    <location>
        <begin position="296"/>
        <end position="317"/>
    </location>
</feature>
<dbReference type="OrthoDB" id="10268090at2759"/>
<accession>A0A8B8LUF6</accession>
<dbReference type="GO" id="GO:0009247">
    <property type="term" value="P:glycolipid biosynthetic process"/>
    <property type="evidence" value="ECO:0007669"/>
    <property type="project" value="TreeGrafter"/>
</dbReference>
<gene>
    <name evidence="5" type="primary">LOC113867840</name>
</gene>
<reference evidence="4" key="1">
    <citation type="journal article" date="2019" name="Toxins">
        <title>Detection of Abrin-Like and Prepropulchellin-Like Toxin Genes and Transcripts Using Whole Genome Sequencing and Full-Length Transcript Sequencing of Abrus precatorius.</title>
        <authorList>
            <person name="Hovde B.T."/>
            <person name="Daligault H.E."/>
            <person name="Hanschen E.R."/>
            <person name="Kunde Y.A."/>
            <person name="Johnson M.B."/>
            <person name="Starkenburg S.R."/>
            <person name="Johnson S.L."/>
        </authorList>
    </citation>
    <scope>NUCLEOTIDE SEQUENCE [LARGE SCALE GENOMIC DNA]</scope>
</reference>
<dbReference type="RefSeq" id="XP_027359138.1">
    <property type="nucleotide sequence ID" value="XM_027503337.1"/>
</dbReference>
<comment type="similarity">
    <text evidence="1">Belongs to the saccharopine dehydrogenase family.</text>
</comment>
<keyword evidence="4" id="KW-1185">Reference proteome</keyword>
<dbReference type="SUPFAM" id="SSF51735">
    <property type="entry name" value="NAD(P)-binding Rossmann-fold domains"/>
    <property type="match status" value="1"/>
</dbReference>
<dbReference type="GeneID" id="113867840"/>
<reference evidence="5" key="2">
    <citation type="submission" date="2025-08" db="UniProtKB">
        <authorList>
            <consortium name="RefSeq"/>
        </authorList>
    </citation>
    <scope>IDENTIFICATION</scope>
    <source>
        <tissue evidence="5">Young leaves</tissue>
    </source>
</reference>
<feature type="domain" description="Saccharopine dehydrogenase NADP binding" evidence="3">
    <location>
        <begin position="13"/>
        <end position="143"/>
    </location>
</feature>
<keyword evidence="2" id="KW-1133">Transmembrane helix</keyword>